<dbReference type="AlphaFoldDB" id="A0A846M8V8"/>
<dbReference type="Gene3D" id="3.10.129.10">
    <property type="entry name" value="Hotdog Thioesterase"/>
    <property type="match status" value="1"/>
</dbReference>
<dbReference type="InterPro" id="IPR006683">
    <property type="entry name" value="Thioestr_dom"/>
</dbReference>
<reference evidence="2 3" key="1">
    <citation type="submission" date="2020-03" db="EMBL/GenBank/DDBJ databases">
        <title>Genomic Encyclopedia of Type Strains, Phase IV (KMG-IV): sequencing the most valuable type-strain genomes for metagenomic binning, comparative biology and taxonomic classification.</title>
        <authorList>
            <person name="Goeker M."/>
        </authorList>
    </citation>
    <scope>NUCLEOTIDE SEQUENCE [LARGE SCALE GENOMIC DNA]</scope>
    <source>
        <strain evidence="2 3">DSM 21299</strain>
    </source>
</reference>
<evidence type="ECO:0000259" key="1">
    <source>
        <dbReference type="Pfam" id="PF03061"/>
    </source>
</evidence>
<accession>A0A846M8V8</accession>
<keyword evidence="3" id="KW-1185">Reference proteome</keyword>
<dbReference type="InterPro" id="IPR029069">
    <property type="entry name" value="HotDog_dom_sf"/>
</dbReference>
<dbReference type="SUPFAM" id="SSF54637">
    <property type="entry name" value="Thioesterase/thiol ester dehydrase-isomerase"/>
    <property type="match status" value="1"/>
</dbReference>
<gene>
    <name evidence="2" type="ORF">FHS54_003259</name>
</gene>
<proteinExistence type="predicted"/>
<name>A0A846M8V8_9SPHN</name>
<evidence type="ECO:0000313" key="2">
    <source>
        <dbReference type="EMBL" id="NIJ18259.1"/>
    </source>
</evidence>
<sequence>MIVHAPYARMLGIRTVAGEAGAATLMMPAAPSLEGRAGFLYGGVIASLLELACLEAVAQESGHPRPKPINMSFDFLRGGMMIDSYAQARLVRVGRQVVNIDAICWQTDREKPVAIGRMHLLLD</sequence>
<evidence type="ECO:0000313" key="3">
    <source>
        <dbReference type="Proteomes" id="UP000576821"/>
    </source>
</evidence>
<dbReference type="Proteomes" id="UP000576821">
    <property type="component" value="Unassembled WGS sequence"/>
</dbReference>
<dbReference type="EMBL" id="JAASQR010000004">
    <property type="protein sequence ID" value="NIJ18259.1"/>
    <property type="molecule type" value="Genomic_DNA"/>
</dbReference>
<protein>
    <submittedName>
        <fullName evidence="2">Uncharacterized protein (TIGR00369 family)</fullName>
    </submittedName>
</protein>
<comment type="caution">
    <text evidence="2">The sequence shown here is derived from an EMBL/GenBank/DDBJ whole genome shotgun (WGS) entry which is preliminary data.</text>
</comment>
<organism evidence="2 3">
    <name type="scientific">Sphingobium vermicomposti</name>
    <dbReference type="NCBI Taxonomy" id="529005"/>
    <lineage>
        <taxon>Bacteria</taxon>
        <taxon>Pseudomonadati</taxon>
        <taxon>Pseudomonadota</taxon>
        <taxon>Alphaproteobacteria</taxon>
        <taxon>Sphingomonadales</taxon>
        <taxon>Sphingomonadaceae</taxon>
        <taxon>Sphingobium</taxon>
    </lineage>
</organism>
<dbReference type="GO" id="GO:0016790">
    <property type="term" value="F:thiolester hydrolase activity"/>
    <property type="evidence" value="ECO:0007669"/>
    <property type="project" value="UniProtKB-ARBA"/>
</dbReference>
<dbReference type="CDD" id="cd03443">
    <property type="entry name" value="PaaI_thioesterase"/>
    <property type="match status" value="1"/>
</dbReference>
<dbReference type="RefSeq" id="WP_167305118.1">
    <property type="nucleotide sequence ID" value="NZ_JAASQR010000004.1"/>
</dbReference>
<feature type="domain" description="Thioesterase" evidence="1">
    <location>
        <begin position="38"/>
        <end position="111"/>
    </location>
</feature>
<dbReference type="Pfam" id="PF03061">
    <property type="entry name" value="4HBT"/>
    <property type="match status" value="1"/>
</dbReference>